<comment type="caution">
    <text evidence="2">The sequence shown here is derived from an EMBL/GenBank/DDBJ whole genome shotgun (WGS) entry which is preliminary data.</text>
</comment>
<feature type="region of interest" description="Disordered" evidence="1">
    <location>
        <begin position="1"/>
        <end position="103"/>
    </location>
</feature>
<keyword evidence="3" id="KW-1185">Reference proteome</keyword>
<dbReference type="EMBL" id="BMAT01012613">
    <property type="protein sequence ID" value="GFR95490.1"/>
    <property type="molecule type" value="Genomic_DNA"/>
</dbReference>
<evidence type="ECO:0000313" key="3">
    <source>
        <dbReference type="Proteomes" id="UP000762676"/>
    </source>
</evidence>
<organism evidence="2 3">
    <name type="scientific">Elysia marginata</name>
    <dbReference type="NCBI Taxonomy" id="1093978"/>
    <lineage>
        <taxon>Eukaryota</taxon>
        <taxon>Metazoa</taxon>
        <taxon>Spiralia</taxon>
        <taxon>Lophotrochozoa</taxon>
        <taxon>Mollusca</taxon>
        <taxon>Gastropoda</taxon>
        <taxon>Heterobranchia</taxon>
        <taxon>Euthyneura</taxon>
        <taxon>Panpulmonata</taxon>
        <taxon>Sacoglossa</taxon>
        <taxon>Placobranchoidea</taxon>
        <taxon>Plakobranchidae</taxon>
        <taxon>Elysia</taxon>
    </lineage>
</organism>
<feature type="compositionally biased region" description="Basic and acidic residues" evidence="1">
    <location>
        <begin position="22"/>
        <end position="32"/>
    </location>
</feature>
<evidence type="ECO:0000256" key="1">
    <source>
        <dbReference type="SAM" id="MobiDB-lite"/>
    </source>
</evidence>
<sequence length="150" mass="17131">MLPMLIHWSPGSDRKSKRRQRATSESDNHNSNDADAQSSEAGSVSVGRKEKVKGHTGYMPSDAYRPSSQTMQEVMNEEEEEDEETSAPRDLAPDGVETPADLSEVPWHHAQLYKMYGRNADYYIHPKMQVEKKKVVHPTLKRQKGTFFLR</sequence>
<name>A0AAV4HF77_9GAST</name>
<reference evidence="2 3" key="1">
    <citation type="journal article" date="2021" name="Elife">
        <title>Chloroplast acquisition without the gene transfer in kleptoplastic sea slugs, Plakobranchus ocellatus.</title>
        <authorList>
            <person name="Maeda T."/>
            <person name="Takahashi S."/>
            <person name="Yoshida T."/>
            <person name="Shimamura S."/>
            <person name="Takaki Y."/>
            <person name="Nagai Y."/>
            <person name="Toyoda A."/>
            <person name="Suzuki Y."/>
            <person name="Arimoto A."/>
            <person name="Ishii H."/>
            <person name="Satoh N."/>
            <person name="Nishiyama T."/>
            <person name="Hasebe M."/>
            <person name="Maruyama T."/>
            <person name="Minagawa J."/>
            <person name="Obokata J."/>
            <person name="Shigenobu S."/>
        </authorList>
    </citation>
    <scope>NUCLEOTIDE SEQUENCE [LARGE SCALE GENOMIC DNA]</scope>
</reference>
<feature type="compositionally biased region" description="Polar residues" evidence="1">
    <location>
        <begin position="33"/>
        <end position="42"/>
    </location>
</feature>
<dbReference type="Proteomes" id="UP000762676">
    <property type="component" value="Unassembled WGS sequence"/>
</dbReference>
<gene>
    <name evidence="2" type="ORF">ElyMa_006274500</name>
</gene>
<accession>A0AAV4HF77</accession>
<feature type="compositionally biased region" description="Acidic residues" evidence="1">
    <location>
        <begin position="75"/>
        <end position="85"/>
    </location>
</feature>
<protein>
    <submittedName>
        <fullName evidence="2">Uncharacterized protein</fullName>
    </submittedName>
</protein>
<proteinExistence type="predicted"/>
<evidence type="ECO:0000313" key="2">
    <source>
        <dbReference type="EMBL" id="GFR95490.1"/>
    </source>
</evidence>
<dbReference type="AlphaFoldDB" id="A0AAV4HF77"/>